<accession>A0A8S5QI19</accession>
<organism evidence="2">
    <name type="scientific">Siphoviridae sp. ctNs77</name>
    <dbReference type="NCBI Taxonomy" id="2825473"/>
    <lineage>
        <taxon>Viruses</taxon>
        <taxon>Duplodnaviria</taxon>
        <taxon>Heunggongvirae</taxon>
        <taxon>Uroviricota</taxon>
        <taxon>Caudoviricetes</taxon>
    </lineage>
</organism>
<dbReference type="Pfam" id="PF13384">
    <property type="entry name" value="HTH_23"/>
    <property type="match status" value="1"/>
</dbReference>
<evidence type="ECO:0000256" key="1">
    <source>
        <dbReference type="SAM" id="MobiDB-lite"/>
    </source>
</evidence>
<feature type="compositionally biased region" description="Polar residues" evidence="1">
    <location>
        <begin position="46"/>
        <end position="55"/>
    </location>
</feature>
<reference evidence="2" key="1">
    <citation type="journal article" date="2021" name="Proc. Natl. Acad. Sci. U.S.A.">
        <title>A Catalog of Tens of Thousands of Viruses from Human Metagenomes Reveals Hidden Associations with Chronic Diseases.</title>
        <authorList>
            <person name="Tisza M.J."/>
            <person name="Buck C.B."/>
        </authorList>
    </citation>
    <scope>NUCLEOTIDE SEQUENCE</scope>
    <source>
        <strain evidence="2">CtNs77</strain>
    </source>
</reference>
<feature type="compositionally biased region" description="Basic residues" evidence="1">
    <location>
        <begin position="34"/>
        <end position="43"/>
    </location>
</feature>
<dbReference type="EMBL" id="BK015656">
    <property type="protein sequence ID" value="DAE18449.1"/>
    <property type="molecule type" value="Genomic_DNA"/>
</dbReference>
<sequence>MNGMKYKDIAEKYGVSLNTVKSWKKRYNWERKGCTQKKKKGAHKNSIAQLGNKNATGAPKGNKRAEKFGFFSRFLPEETLEIVTAVEQANPLDLLWHQIQLAYAAIIRAQKIAYVEDQRDKTVEQVEAKAGATIGSKWEVQQAWDKQNNFLKAQARAQGELRNLIKQYDEMLHRDWDLATEEQKVRIAKLKAETSRIGGDDEVEFLDDIEGDVYGDNKA</sequence>
<proteinExistence type="predicted"/>
<dbReference type="NCBIfam" id="NF040601">
    <property type="entry name" value="TerS_not_xtmA"/>
    <property type="match status" value="1"/>
</dbReference>
<name>A0A8S5QI19_9CAUD</name>
<evidence type="ECO:0000313" key="2">
    <source>
        <dbReference type="EMBL" id="DAE18449.1"/>
    </source>
</evidence>
<feature type="region of interest" description="Disordered" evidence="1">
    <location>
        <begin position="34"/>
        <end position="62"/>
    </location>
</feature>
<protein>
    <submittedName>
        <fullName evidence="2">Small Terminase</fullName>
    </submittedName>
</protein>